<dbReference type="RefSeq" id="WP_173129227.1">
    <property type="nucleotide sequence ID" value="NZ_JABRWJ010000008.1"/>
</dbReference>
<protein>
    <submittedName>
        <fullName evidence="1">AlpA family phage regulatory protein</fullName>
    </submittedName>
</protein>
<comment type="caution">
    <text evidence="1">The sequence shown here is derived from an EMBL/GenBank/DDBJ whole genome shotgun (WGS) entry which is preliminary data.</text>
</comment>
<evidence type="ECO:0000313" key="1">
    <source>
        <dbReference type="EMBL" id="NRF70353.1"/>
    </source>
</evidence>
<dbReference type="Proteomes" id="UP000737171">
    <property type="component" value="Unassembled WGS sequence"/>
</dbReference>
<keyword evidence="2" id="KW-1185">Reference proteome</keyword>
<dbReference type="EMBL" id="JABRWJ010000008">
    <property type="protein sequence ID" value="NRF70353.1"/>
    <property type="molecule type" value="Genomic_DNA"/>
</dbReference>
<dbReference type="Gene3D" id="1.10.238.160">
    <property type="match status" value="1"/>
</dbReference>
<evidence type="ECO:0000313" key="2">
    <source>
        <dbReference type="Proteomes" id="UP000737171"/>
    </source>
</evidence>
<gene>
    <name evidence="1" type="ORF">HLB44_25415</name>
</gene>
<organism evidence="1 2">
    <name type="scientific">Pseudaquabacterium terrae</name>
    <dbReference type="NCBI Taxonomy" id="2732868"/>
    <lineage>
        <taxon>Bacteria</taxon>
        <taxon>Pseudomonadati</taxon>
        <taxon>Pseudomonadota</taxon>
        <taxon>Betaproteobacteria</taxon>
        <taxon>Burkholderiales</taxon>
        <taxon>Sphaerotilaceae</taxon>
        <taxon>Pseudaquabacterium</taxon>
    </lineage>
</organism>
<reference evidence="1 2" key="1">
    <citation type="submission" date="2020-05" db="EMBL/GenBank/DDBJ databases">
        <title>Aquincola sp. isolate from soil.</title>
        <authorList>
            <person name="Han J."/>
            <person name="Kim D.-U."/>
        </authorList>
    </citation>
    <scope>NUCLEOTIDE SEQUENCE [LARGE SCALE GENOMIC DNA]</scope>
    <source>
        <strain evidence="1 2">S2</strain>
    </source>
</reference>
<name>A0ABX2EP05_9BURK</name>
<accession>A0ABX2EP05</accession>
<proteinExistence type="predicted"/>
<sequence length="72" mass="8144">MPQPLYYRESQLIGRRATPTRSARTGLLPFSSATLWRMVRAGKFPKPVKLADRVTAWPASDVDAWRQSRTAA</sequence>
<dbReference type="InterPro" id="IPR010260">
    <property type="entry name" value="AlpA"/>
</dbReference>
<dbReference type="Pfam" id="PF05930">
    <property type="entry name" value="Phage_AlpA"/>
    <property type="match status" value="1"/>
</dbReference>